<keyword evidence="10" id="KW-0675">Receptor</keyword>
<evidence type="ECO:0000256" key="10">
    <source>
        <dbReference type="ARBA" id="ARBA00023170"/>
    </source>
</evidence>
<feature type="transmembrane region" description="Helical" evidence="11">
    <location>
        <begin position="101"/>
        <end position="123"/>
    </location>
</feature>
<dbReference type="GO" id="GO:0005886">
    <property type="term" value="C:plasma membrane"/>
    <property type="evidence" value="ECO:0007669"/>
    <property type="project" value="UniProtKB-SubCell"/>
</dbReference>
<protein>
    <recommendedName>
        <fullName evidence="14">Leucine-rich repeat-containing N-terminal plant-type domain-containing protein</fullName>
    </recommendedName>
</protein>
<evidence type="ECO:0000256" key="4">
    <source>
        <dbReference type="ARBA" id="ARBA00022614"/>
    </source>
</evidence>
<proteinExistence type="inferred from homology"/>
<evidence type="ECO:0000313" key="12">
    <source>
        <dbReference type="EMBL" id="CAA7055751.1"/>
    </source>
</evidence>
<evidence type="ECO:0000256" key="11">
    <source>
        <dbReference type="SAM" id="Phobius"/>
    </source>
</evidence>
<comment type="caution">
    <text evidence="12">The sequence shown here is derived from an EMBL/GenBank/DDBJ whole genome shotgun (WGS) entry which is preliminary data.</text>
</comment>
<dbReference type="AlphaFoldDB" id="A0A6D2KML3"/>
<keyword evidence="6" id="KW-0732">Signal</keyword>
<dbReference type="Gene3D" id="3.80.10.10">
    <property type="entry name" value="Ribonuclease Inhibitor"/>
    <property type="match status" value="1"/>
</dbReference>
<evidence type="ECO:0000256" key="9">
    <source>
        <dbReference type="ARBA" id="ARBA00023136"/>
    </source>
</evidence>
<keyword evidence="4" id="KW-0433">Leucine-rich repeat</keyword>
<keyword evidence="7" id="KW-0677">Repeat</keyword>
<keyword evidence="5 11" id="KW-0812">Transmembrane</keyword>
<accession>A0A6D2KML3</accession>
<name>A0A6D2KML3_9BRAS</name>
<evidence type="ECO:0008006" key="14">
    <source>
        <dbReference type="Google" id="ProtNLM"/>
    </source>
</evidence>
<dbReference type="InterPro" id="IPR051502">
    <property type="entry name" value="RLP_Defense_Trigger"/>
</dbReference>
<keyword evidence="13" id="KW-1185">Reference proteome</keyword>
<evidence type="ECO:0000256" key="8">
    <source>
        <dbReference type="ARBA" id="ARBA00022989"/>
    </source>
</evidence>
<dbReference type="InterPro" id="IPR032675">
    <property type="entry name" value="LRR_dom_sf"/>
</dbReference>
<evidence type="ECO:0000256" key="7">
    <source>
        <dbReference type="ARBA" id="ARBA00022737"/>
    </source>
</evidence>
<dbReference type="Proteomes" id="UP000467841">
    <property type="component" value="Unassembled WGS sequence"/>
</dbReference>
<dbReference type="OrthoDB" id="1108044at2759"/>
<keyword evidence="3" id="KW-1003">Cell membrane</keyword>
<dbReference type="EMBL" id="CACVBM020001607">
    <property type="protein sequence ID" value="CAA7055751.1"/>
    <property type="molecule type" value="Genomic_DNA"/>
</dbReference>
<dbReference type="PANTHER" id="PTHR48062:SF52">
    <property type="entry name" value="RECEPTOR-LIKE PROTEIN 8-RELATED"/>
    <property type="match status" value="1"/>
</dbReference>
<evidence type="ECO:0000256" key="6">
    <source>
        <dbReference type="ARBA" id="ARBA00022729"/>
    </source>
</evidence>
<evidence type="ECO:0000256" key="1">
    <source>
        <dbReference type="ARBA" id="ARBA00004162"/>
    </source>
</evidence>
<comment type="similarity">
    <text evidence="2">Belongs to the RLP family.</text>
</comment>
<dbReference type="SUPFAM" id="SSF52058">
    <property type="entry name" value="L domain-like"/>
    <property type="match status" value="1"/>
</dbReference>
<keyword evidence="8 11" id="KW-1133">Transmembrane helix</keyword>
<keyword evidence="9 11" id="KW-0472">Membrane</keyword>
<evidence type="ECO:0000256" key="5">
    <source>
        <dbReference type="ARBA" id="ARBA00022692"/>
    </source>
</evidence>
<gene>
    <name evidence="12" type="ORF">MERR_LOCUS42987</name>
</gene>
<dbReference type="PANTHER" id="PTHR48062">
    <property type="entry name" value="RECEPTOR-LIKE PROTEIN 14"/>
    <property type="match status" value="1"/>
</dbReference>
<reference evidence="12" key="1">
    <citation type="submission" date="2020-01" db="EMBL/GenBank/DDBJ databases">
        <authorList>
            <person name="Mishra B."/>
        </authorList>
    </citation>
    <scope>NUCLEOTIDE SEQUENCE [LARGE SCALE GENOMIC DNA]</scope>
</reference>
<evidence type="ECO:0000256" key="2">
    <source>
        <dbReference type="ARBA" id="ARBA00009592"/>
    </source>
</evidence>
<evidence type="ECO:0000256" key="3">
    <source>
        <dbReference type="ARBA" id="ARBA00022475"/>
    </source>
</evidence>
<evidence type="ECO:0000313" key="13">
    <source>
        <dbReference type="Proteomes" id="UP000467841"/>
    </source>
</evidence>
<comment type="subcellular location">
    <subcellularLocation>
        <location evidence="1">Cell membrane</location>
        <topology evidence="1">Single-pass membrane protein</topology>
    </subcellularLocation>
</comment>
<organism evidence="12 13">
    <name type="scientific">Microthlaspi erraticum</name>
    <dbReference type="NCBI Taxonomy" id="1685480"/>
    <lineage>
        <taxon>Eukaryota</taxon>
        <taxon>Viridiplantae</taxon>
        <taxon>Streptophyta</taxon>
        <taxon>Embryophyta</taxon>
        <taxon>Tracheophyta</taxon>
        <taxon>Spermatophyta</taxon>
        <taxon>Magnoliopsida</taxon>
        <taxon>eudicotyledons</taxon>
        <taxon>Gunneridae</taxon>
        <taxon>Pentapetalae</taxon>
        <taxon>rosids</taxon>
        <taxon>malvids</taxon>
        <taxon>Brassicales</taxon>
        <taxon>Brassicaceae</taxon>
        <taxon>Coluteocarpeae</taxon>
        <taxon>Microthlaspi</taxon>
    </lineage>
</organism>
<sequence length="147" mass="15796">MDNNLLTGKIGVGLRPLVYLSTLDISNLRSLAVFDVSYNNLSGTIPQGGQFHTFTENSYLGNPLLCGPPTNKSCEAKKNSEEADNGGGEAGDDEAVVDMVVFYWSTASTCVLALTGVLVLMCFDCPWREAWLHLVDAFIASAKSILS</sequence>